<evidence type="ECO:0000256" key="4">
    <source>
        <dbReference type="ARBA" id="ARBA00022801"/>
    </source>
</evidence>
<organism evidence="8 9">
    <name type="scientific">Zhihengliuella flava</name>
    <dbReference type="NCBI Taxonomy" id="1285193"/>
    <lineage>
        <taxon>Bacteria</taxon>
        <taxon>Bacillati</taxon>
        <taxon>Actinomycetota</taxon>
        <taxon>Actinomycetes</taxon>
        <taxon>Micrococcales</taxon>
        <taxon>Micrococcaceae</taxon>
        <taxon>Zhihengliuella</taxon>
    </lineage>
</organism>
<name>A0A931DCW4_9MICC</name>
<dbReference type="InterPro" id="IPR000086">
    <property type="entry name" value="NUDIX_hydrolase_dom"/>
</dbReference>
<dbReference type="GO" id="GO:0046872">
    <property type="term" value="F:metal ion binding"/>
    <property type="evidence" value="ECO:0007669"/>
    <property type="project" value="UniProtKB-KW"/>
</dbReference>
<sequence>MTNPPTEFAGNAAVAVLVRDGAAGVEVLLLERLMRGSFAGAWVFPGGYVDPEDAGTPAEYDAAAWATDVPVAEVPRALVAATRRAAVRETEEETGLRIDAASLLPMTCWVPPADSPKRMRAWYYLAPLEGEGGAGQEDAIQPGGARSSDQVRLSDGEHSAWEWLTPADALARHGAGEKRLVPPIWATLNWLAEAGDTVEQVTAAARGALASRAAGESAAHGGGGVVLDDPDAGTAFVEYRSQLLSEGERKFVLWHGDAQWRDDLAEAGHAPHPLHPVRQAGEQAAGAHRLDITGLPWTLTRR</sequence>
<dbReference type="CDD" id="cd18870">
    <property type="entry name" value="NUDIX_AcylCoAdiphos_Nudt19"/>
    <property type="match status" value="1"/>
</dbReference>
<keyword evidence="3" id="KW-0479">Metal-binding</keyword>
<dbReference type="Pfam" id="PF00293">
    <property type="entry name" value="NUDIX"/>
    <property type="match status" value="1"/>
</dbReference>
<feature type="domain" description="Nudix hydrolase" evidence="7">
    <location>
        <begin position="9"/>
        <end position="187"/>
    </location>
</feature>
<accession>A0A931DCW4</accession>
<dbReference type="SUPFAM" id="SSF55811">
    <property type="entry name" value="Nudix"/>
    <property type="match status" value="1"/>
</dbReference>
<reference evidence="8" key="1">
    <citation type="submission" date="2020-11" db="EMBL/GenBank/DDBJ databases">
        <title>Sequencing the genomes of 1000 actinobacteria strains.</title>
        <authorList>
            <person name="Klenk H.-P."/>
        </authorList>
    </citation>
    <scope>NUCLEOTIDE SEQUENCE</scope>
    <source>
        <strain evidence="8">DSM 26152</strain>
    </source>
</reference>
<dbReference type="GO" id="GO:0016818">
    <property type="term" value="F:hydrolase activity, acting on acid anhydrides, in phosphorus-containing anhydrides"/>
    <property type="evidence" value="ECO:0007669"/>
    <property type="project" value="InterPro"/>
</dbReference>
<keyword evidence="9" id="KW-1185">Reference proteome</keyword>
<evidence type="ECO:0000313" key="8">
    <source>
        <dbReference type="EMBL" id="MBG6084533.1"/>
    </source>
</evidence>
<dbReference type="AlphaFoldDB" id="A0A931DCW4"/>
<evidence type="ECO:0000256" key="2">
    <source>
        <dbReference type="ARBA" id="ARBA00001946"/>
    </source>
</evidence>
<comment type="cofactor">
    <cofactor evidence="1">
        <name>Mn(2+)</name>
        <dbReference type="ChEBI" id="CHEBI:29035"/>
    </cofactor>
</comment>
<dbReference type="PANTHER" id="PTHR12318:SF0">
    <property type="entry name" value="ACYL-COENZYME A DIPHOSPHATASE NUDT19"/>
    <property type="match status" value="1"/>
</dbReference>
<dbReference type="PROSITE" id="PS51462">
    <property type="entry name" value="NUDIX"/>
    <property type="match status" value="1"/>
</dbReference>
<keyword evidence="6" id="KW-0464">Manganese</keyword>
<evidence type="ECO:0000259" key="7">
    <source>
        <dbReference type="PROSITE" id="PS51462"/>
    </source>
</evidence>
<dbReference type="Proteomes" id="UP000625033">
    <property type="component" value="Unassembled WGS sequence"/>
</dbReference>
<comment type="caution">
    <text evidence="8">The sequence shown here is derived from an EMBL/GenBank/DDBJ whole genome shotgun (WGS) entry which is preliminary data.</text>
</comment>
<comment type="cofactor">
    <cofactor evidence="2">
        <name>Mg(2+)</name>
        <dbReference type="ChEBI" id="CHEBI:18420"/>
    </cofactor>
</comment>
<evidence type="ECO:0000256" key="6">
    <source>
        <dbReference type="ARBA" id="ARBA00023211"/>
    </source>
</evidence>
<evidence type="ECO:0000313" key="9">
    <source>
        <dbReference type="Proteomes" id="UP000625033"/>
    </source>
</evidence>
<dbReference type="Gene3D" id="3.90.79.10">
    <property type="entry name" value="Nucleoside Triphosphate Pyrophosphohydrolase"/>
    <property type="match status" value="2"/>
</dbReference>
<dbReference type="InterPro" id="IPR015797">
    <property type="entry name" value="NUDIX_hydrolase-like_dom_sf"/>
</dbReference>
<keyword evidence="5" id="KW-0460">Magnesium</keyword>
<evidence type="ECO:0000256" key="5">
    <source>
        <dbReference type="ARBA" id="ARBA00022842"/>
    </source>
</evidence>
<dbReference type="RefSeq" id="WP_196835830.1">
    <property type="nucleotide sequence ID" value="NZ_JADOTZ010000001.1"/>
</dbReference>
<evidence type="ECO:0000256" key="3">
    <source>
        <dbReference type="ARBA" id="ARBA00022723"/>
    </source>
</evidence>
<protein>
    <submittedName>
        <fullName evidence="8">8-oxo-dGTP pyrophosphatase MutT (NUDIX family)</fullName>
    </submittedName>
</protein>
<dbReference type="EMBL" id="JADOTZ010000001">
    <property type="protein sequence ID" value="MBG6084533.1"/>
    <property type="molecule type" value="Genomic_DNA"/>
</dbReference>
<evidence type="ECO:0000256" key="1">
    <source>
        <dbReference type="ARBA" id="ARBA00001936"/>
    </source>
</evidence>
<dbReference type="InterPro" id="IPR039121">
    <property type="entry name" value="NUDT19"/>
</dbReference>
<keyword evidence="4" id="KW-0378">Hydrolase</keyword>
<proteinExistence type="predicted"/>
<gene>
    <name evidence="8" type="ORF">IW252_001300</name>
</gene>
<dbReference type="PANTHER" id="PTHR12318">
    <property type="entry name" value="TESTOSTERONE-REGULATED PROTEIN RP2"/>
    <property type="match status" value="1"/>
</dbReference>